<feature type="active site" description="Proton acceptor" evidence="5">
    <location>
        <position position="604"/>
    </location>
</feature>
<dbReference type="SUPFAM" id="SSF54373">
    <property type="entry name" value="FAD-linked reductases, C-terminal domain"/>
    <property type="match status" value="1"/>
</dbReference>
<dbReference type="PIRSF" id="PIRSF000137">
    <property type="entry name" value="Alcohol_oxidase"/>
    <property type="match status" value="1"/>
</dbReference>
<dbReference type="InterPro" id="IPR000172">
    <property type="entry name" value="GMC_OxRdtase_N"/>
</dbReference>
<dbReference type="EMBL" id="JAZDUA010000143">
    <property type="protein sequence ID" value="KAK7866566.1"/>
    <property type="molecule type" value="Genomic_DNA"/>
</dbReference>
<dbReference type="PANTHER" id="PTHR11552">
    <property type="entry name" value="GLUCOSE-METHANOL-CHOLINE GMC OXIDOREDUCTASE"/>
    <property type="match status" value="1"/>
</dbReference>
<evidence type="ECO:0000256" key="4">
    <source>
        <dbReference type="ARBA" id="ARBA00022827"/>
    </source>
</evidence>
<accession>A0AAN9Z6N7</accession>
<dbReference type="Pfam" id="PF05199">
    <property type="entry name" value="GMC_oxred_C"/>
    <property type="match status" value="1"/>
</dbReference>
<comment type="cofactor">
    <cofactor evidence="1 6">
        <name>FAD</name>
        <dbReference type="ChEBI" id="CHEBI:57692"/>
    </cofactor>
</comment>
<feature type="active site" description="Proton donor" evidence="5">
    <location>
        <position position="560"/>
    </location>
</feature>
<dbReference type="GO" id="GO:0016614">
    <property type="term" value="F:oxidoreductase activity, acting on CH-OH group of donors"/>
    <property type="evidence" value="ECO:0007669"/>
    <property type="project" value="InterPro"/>
</dbReference>
<dbReference type="Proteomes" id="UP001378592">
    <property type="component" value="Unassembled WGS sequence"/>
</dbReference>
<evidence type="ECO:0000313" key="8">
    <source>
        <dbReference type="EMBL" id="KAK7866566.1"/>
    </source>
</evidence>
<keyword evidence="3" id="KW-0285">Flavoprotein</keyword>
<dbReference type="InterPro" id="IPR036188">
    <property type="entry name" value="FAD/NAD-bd_sf"/>
</dbReference>
<evidence type="ECO:0000256" key="5">
    <source>
        <dbReference type="PIRSR" id="PIRSR000137-1"/>
    </source>
</evidence>
<evidence type="ECO:0000313" key="9">
    <source>
        <dbReference type="Proteomes" id="UP001378592"/>
    </source>
</evidence>
<keyword evidence="9" id="KW-1185">Reference proteome</keyword>
<evidence type="ECO:0000256" key="1">
    <source>
        <dbReference type="ARBA" id="ARBA00001974"/>
    </source>
</evidence>
<reference evidence="8 9" key="1">
    <citation type="submission" date="2024-03" db="EMBL/GenBank/DDBJ databases">
        <title>The genome assembly and annotation of the cricket Gryllus longicercus Weissman &amp; Gray.</title>
        <authorList>
            <person name="Szrajer S."/>
            <person name="Gray D."/>
            <person name="Ylla G."/>
        </authorList>
    </citation>
    <scope>NUCLEOTIDE SEQUENCE [LARGE SCALE GENOMIC DNA]</scope>
    <source>
        <strain evidence="8">DAG 2021-001</strain>
        <tissue evidence="8">Whole body minus gut</tissue>
    </source>
</reference>
<evidence type="ECO:0000259" key="7">
    <source>
        <dbReference type="PROSITE" id="PS00624"/>
    </source>
</evidence>
<dbReference type="SUPFAM" id="SSF51905">
    <property type="entry name" value="FAD/NAD(P)-binding domain"/>
    <property type="match status" value="1"/>
</dbReference>
<dbReference type="InterPro" id="IPR012132">
    <property type="entry name" value="GMC_OxRdtase"/>
</dbReference>
<evidence type="ECO:0000256" key="2">
    <source>
        <dbReference type="ARBA" id="ARBA00010790"/>
    </source>
</evidence>
<protein>
    <recommendedName>
        <fullName evidence="7">Glucose-methanol-choline oxidoreductase N-terminal domain-containing protein</fullName>
    </recommendedName>
</protein>
<dbReference type="PANTHER" id="PTHR11552:SF147">
    <property type="entry name" value="CHOLINE DEHYDROGENASE, MITOCHONDRIAL"/>
    <property type="match status" value="1"/>
</dbReference>
<feature type="binding site" evidence="6">
    <location>
        <position position="285"/>
    </location>
    <ligand>
        <name>FAD</name>
        <dbReference type="ChEBI" id="CHEBI:57692"/>
    </ligand>
</feature>
<comment type="caution">
    <text evidence="8">The sequence shown here is derived from an EMBL/GenBank/DDBJ whole genome shotgun (WGS) entry which is preliminary data.</text>
</comment>
<proteinExistence type="inferred from homology"/>
<dbReference type="GO" id="GO:0050660">
    <property type="term" value="F:flavin adenine dinucleotide binding"/>
    <property type="evidence" value="ECO:0007669"/>
    <property type="project" value="InterPro"/>
</dbReference>
<dbReference type="AlphaFoldDB" id="A0AAN9Z6N7"/>
<comment type="similarity">
    <text evidence="2">Belongs to the GMC oxidoreductase family.</text>
</comment>
<evidence type="ECO:0000256" key="6">
    <source>
        <dbReference type="PIRSR" id="PIRSR000137-2"/>
    </source>
</evidence>
<sequence>MRWGFVVGLQVLGLTGGVMAFNPLQWVPASIKYPLVDLMSKFLPPIFYVQRLLTPHSEDHSKMEEFHFIIVGAGASGGAVALRLTENPDWNVLLLEAGGEEESIMDIPLLLGQFLGTDANWHYHTTPQTTCCVLMKESRCDYPAGRMVGGGTPLTLMLTIRGSSKDYDNWADMGNKGWSFADVLPYFKKVEDVQIPEIQNSDYRGYGGRIKISYTPYFFDVGKLILKAAEEAGFPMTDDYNGEKQTGTGRMQTTTYDGSRWSANPGYLNEARTRPNLFLRTRSFVTRLILEGVRARGVRYERGGHEHVAYATREVILSAGAVNSPAILMHSGIGPADHLQQLGIPVVQPLPVGHNLMDHTALATITTLNKTVSPSIPDVLLNPLNLVNYFARKSGPFTSPGGFEAITFHEVEGAEFHTPGWPDVEILYASTNPLATRGLADVFRLSDVAYDRLLKPIKGKPAIFAAIWRVRPNSRGRIYLLNNDTSTPPQIDLRGLSDAEDRKVVLAGLRAFQKVVAAPSLQKVGARMLDIPVPGCEDFDFDSDEYWDCAMQQMSITIYHQSGTAKMGPPGDPTAVVTPDLKVIGVAGLRVVDSSIMPSMIAAHFQMPCYMIGERAADLIMQDYQN</sequence>
<dbReference type="PROSITE" id="PS00624">
    <property type="entry name" value="GMC_OXRED_2"/>
    <property type="match status" value="1"/>
</dbReference>
<keyword evidence="4 6" id="KW-0274">FAD</keyword>
<dbReference type="Pfam" id="PF00732">
    <property type="entry name" value="GMC_oxred_N"/>
    <property type="match status" value="1"/>
</dbReference>
<dbReference type="Gene3D" id="3.30.560.10">
    <property type="entry name" value="Glucose Oxidase, domain 3"/>
    <property type="match status" value="1"/>
</dbReference>
<feature type="domain" description="Glucose-methanol-choline oxidoreductase N-terminal" evidence="7">
    <location>
        <begin position="320"/>
        <end position="334"/>
    </location>
</feature>
<gene>
    <name evidence="8" type="ORF">R5R35_010414</name>
</gene>
<name>A0AAN9Z6N7_9ORTH</name>
<dbReference type="InterPro" id="IPR007867">
    <property type="entry name" value="GMC_OxRtase_C"/>
</dbReference>
<evidence type="ECO:0000256" key="3">
    <source>
        <dbReference type="ARBA" id="ARBA00022630"/>
    </source>
</evidence>
<organism evidence="8 9">
    <name type="scientific">Gryllus longicercus</name>
    <dbReference type="NCBI Taxonomy" id="2509291"/>
    <lineage>
        <taxon>Eukaryota</taxon>
        <taxon>Metazoa</taxon>
        <taxon>Ecdysozoa</taxon>
        <taxon>Arthropoda</taxon>
        <taxon>Hexapoda</taxon>
        <taxon>Insecta</taxon>
        <taxon>Pterygota</taxon>
        <taxon>Neoptera</taxon>
        <taxon>Polyneoptera</taxon>
        <taxon>Orthoptera</taxon>
        <taxon>Ensifera</taxon>
        <taxon>Gryllidea</taxon>
        <taxon>Grylloidea</taxon>
        <taxon>Gryllidae</taxon>
        <taxon>Gryllinae</taxon>
        <taxon>Gryllus</taxon>
    </lineage>
</organism>
<dbReference type="Gene3D" id="3.50.50.60">
    <property type="entry name" value="FAD/NAD(P)-binding domain"/>
    <property type="match status" value="1"/>
</dbReference>